<sequence length="126" mass="13945">MQLNKQLHNYYQGFKATDLPEYVEPTTPVSEAASLLCQSLWSLALLRPAAHGGGKPEQCCSHETQTLPPVPAVAQCLQPAEHLAIDASLSSWPSVHAMTCWSYSIVVRFSTCLELWMIYIHDSTLS</sequence>
<comment type="caution">
    <text evidence="1">The sequence shown here is derived from an EMBL/GenBank/DDBJ whole genome shotgun (WGS) entry which is preliminary data.</text>
</comment>
<evidence type="ECO:0000313" key="1">
    <source>
        <dbReference type="EMBL" id="KAK3276489.1"/>
    </source>
</evidence>
<evidence type="ECO:0000313" key="2">
    <source>
        <dbReference type="Proteomes" id="UP001190700"/>
    </source>
</evidence>
<keyword evidence="2" id="KW-1185">Reference proteome</keyword>
<organism evidence="1 2">
    <name type="scientific">Cymbomonas tetramitiformis</name>
    <dbReference type="NCBI Taxonomy" id="36881"/>
    <lineage>
        <taxon>Eukaryota</taxon>
        <taxon>Viridiplantae</taxon>
        <taxon>Chlorophyta</taxon>
        <taxon>Pyramimonadophyceae</taxon>
        <taxon>Pyramimonadales</taxon>
        <taxon>Pyramimonadaceae</taxon>
        <taxon>Cymbomonas</taxon>
    </lineage>
</organism>
<protein>
    <submittedName>
        <fullName evidence="1">Uncharacterized protein</fullName>
    </submittedName>
</protein>
<name>A0AAE0GE76_9CHLO</name>
<accession>A0AAE0GE76</accession>
<gene>
    <name evidence="1" type="ORF">CYMTET_15440</name>
</gene>
<proteinExistence type="predicted"/>
<dbReference type="AlphaFoldDB" id="A0AAE0GE76"/>
<dbReference type="EMBL" id="LGRX02006525">
    <property type="protein sequence ID" value="KAK3276489.1"/>
    <property type="molecule type" value="Genomic_DNA"/>
</dbReference>
<dbReference type="Proteomes" id="UP001190700">
    <property type="component" value="Unassembled WGS sequence"/>
</dbReference>
<reference evidence="1 2" key="1">
    <citation type="journal article" date="2015" name="Genome Biol. Evol.">
        <title>Comparative Genomics of a Bacterivorous Green Alga Reveals Evolutionary Causalities and Consequences of Phago-Mixotrophic Mode of Nutrition.</title>
        <authorList>
            <person name="Burns J.A."/>
            <person name="Paasch A."/>
            <person name="Narechania A."/>
            <person name="Kim E."/>
        </authorList>
    </citation>
    <scope>NUCLEOTIDE SEQUENCE [LARGE SCALE GENOMIC DNA]</scope>
    <source>
        <strain evidence="1 2">PLY_AMNH</strain>
    </source>
</reference>